<organism evidence="1 2">
    <name type="scientific">Sharpea azabuensis</name>
    <dbReference type="NCBI Taxonomy" id="322505"/>
    <lineage>
        <taxon>Bacteria</taxon>
        <taxon>Bacillati</taxon>
        <taxon>Bacillota</taxon>
        <taxon>Erysipelotrichia</taxon>
        <taxon>Erysipelotrichales</taxon>
        <taxon>Coprobacillaceae</taxon>
        <taxon>Sharpea</taxon>
    </lineage>
</organism>
<sequence>MWDEKKIRIVDIASELGVRTATVSNAIHGKTKKASDTAVREAQEKLAKTTFKGNAAYTPRLGYAKDEVFGYNDKSR</sequence>
<dbReference type="InterPro" id="IPR010982">
    <property type="entry name" value="Lambda_DNA-bd_dom_sf"/>
</dbReference>
<dbReference type="SUPFAM" id="SSF47413">
    <property type="entry name" value="lambda repressor-like DNA-binding domains"/>
    <property type="match status" value="1"/>
</dbReference>
<feature type="non-terminal residue" evidence="1">
    <location>
        <position position="76"/>
    </location>
</feature>
<reference evidence="2" key="1">
    <citation type="submission" date="2016-10" db="EMBL/GenBank/DDBJ databases">
        <authorList>
            <person name="Varghese N."/>
        </authorList>
    </citation>
    <scope>NUCLEOTIDE SEQUENCE [LARGE SCALE GENOMIC DNA]</scope>
    <source>
        <strain evidence="2">DSM 20406</strain>
    </source>
</reference>
<dbReference type="Gene3D" id="1.10.260.40">
    <property type="entry name" value="lambda repressor-like DNA-binding domains"/>
    <property type="match status" value="1"/>
</dbReference>
<dbReference type="EMBL" id="FNYK01000134">
    <property type="protein sequence ID" value="SEJ37600.1"/>
    <property type="molecule type" value="Genomic_DNA"/>
</dbReference>
<evidence type="ECO:0000313" key="1">
    <source>
        <dbReference type="EMBL" id="SEJ37600.1"/>
    </source>
</evidence>
<evidence type="ECO:0000313" key="2">
    <source>
        <dbReference type="Proteomes" id="UP000183028"/>
    </source>
</evidence>
<name>A0A1H6YK38_9FIRM</name>
<protein>
    <submittedName>
        <fullName evidence="1">LacI family transcriptional regulator</fullName>
    </submittedName>
</protein>
<dbReference type="AlphaFoldDB" id="A0A1H6YK38"/>
<dbReference type="Proteomes" id="UP000183028">
    <property type="component" value="Unassembled WGS sequence"/>
</dbReference>
<proteinExistence type="predicted"/>
<keyword evidence="2" id="KW-1185">Reference proteome</keyword>
<gene>
    <name evidence="1" type="ORF">SAMN04487834_11342</name>
</gene>
<accession>A0A1H6YK38</accession>
<dbReference type="GO" id="GO:0003677">
    <property type="term" value="F:DNA binding"/>
    <property type="evidence" value="ECO:0007669"/>
    <property type="project" value="InterPro"/>
</dbReference>